<organism evidence="5 6">
    <name type="scientific">Entamoeba invadens IP1</name>
    <dbReference type="NCBI Taxonomy" id="370355"/>
    <lineage>
        <taxon>Eukaryota</taxon>
        <taxon>Amoebozoa</taxon>
        <taxon>Evosea</taxon>
        <taxon>Archamoebae</taxon>
        <taxon>Mastigamoebida</taxon>
        <taxon>Entamoebidae</taxon>
        <taxon>Entamoeba</taxon>
    </lineage>
</organism>
<evidence type="ECO:0000259" key="4">
    <source>
        <dbReference type="Pfam" id="PF00808"/>
    </source>
</evidence>
<dbReference type="RefSeq" id="XP_004261397.1">
    <property type="nucleotide sequence ID" value="XM_004261349.1"/>
</dbReference>
<sequence>MADEHFLPKTSINKLIKENISPSFRVSSDLRDVIADCGVEFIHILAAESKDVAGSANRKTLNTDHVIKALNNLELTGYIDELKGLIDEQAKNIAKKPVDPELTQEEKIKRQQESEQRALEKLNKQYGSEQVKTFMTSLQKPTDQGPSFDIPH</sequence>
<dbReference type="GO" id="GO:0046982">
    <property type="term" value="F:protein heterodimerization activity"/>
    <property type="evidence" value="ECO:0007669"/>
    <property type="project" value="InterPro"/>
</dbReference>
<dbReference type="AlphaFoldDB" id="A0A0A1UDJ3"/>
<evidence type="ECO:0000313" key="6">
    <source>
        <dbReference type="Proteomes" id="UP000014680"/>
    </source>
</evidence>
<dbReference type="GO" id="GO:0017054">
    <property type="term" value="C:negative cofactor 2 complex"/>
    <property type="evidence" value="ECO:0007669"/>
    <property type="project" value="InterPro"/>
</dbReference>
<proteinExistence type="predicted"/>
<evidence type="ECO:0000256" key="2">
    <source>
        <dbReference type="ARBA" id="ARBA00023242"/>
    </source>
</evidence>
<comment type="subcellular location">
    <subcellularLocation>
        <location evidence="1">Nucleus</location>
    </subcellularLocation>
</comment>
<dbReference type="Pfam" id="PF00808">
    <property type="entry name" value="CBFD_NFYB_HMF"/>
    <property type="match status" value="1"/>
</dbReference>
<dbReference type="Proteomes" id="UP000014680">
    <property type="component" value="Unassembled WGS sequence"/>
</dbReference>
<dbReference type="OrthoDB" id="601405at2759"/>
<dbReference type="VEuPathDB" id="AmoebaDB:EIN_498260"/>
<evidence type="ECO:0000256" key="3">
    <source>
        <dbReference type="SAM" id="MobiDB-lite"/>
    </source>
</evidence>
<dbReference type="GO" id="GO:0017025">
    <property type="term" value="F:TBP-class protein binding"/>
    <property type="evidence" value="ECO:0007669"/>
    <property type="project" value="TreeGrafter"/>
</dbReference>
<feature type="region of interest" description="Disordered" evidence="3">
    <location>
        <begin position="130"/>
        <end position="152"/>
    </location>
</feature>
<keyword evidence="2" id="KW-0539">Nucleus</keyword>
<reference evidence="5 6" key="1">
    <citation type="submission" date="2012-10" db="EMBL/GenBank/DDBJ databases">
        <authorList>
            <person name="Zafar N."/>
            <person name="Inman J."/>
            <person name="Hall N."/>
            <person name="Lorenzi H."/>
            <person name="Caler E."/>
        </authorList>
    </citation>
    <scope>NUCLEOTIDE SEQUENCE [LARGE SCALE GENOMIC DNA]</scope>
    <source>
        <strain evidence="5 6">IP1</strain>
    </source>
</reference>
<dbReference type="PANTHER" id="PTHR46138">
    <property type="entry name" value="PROTEIN DR1"/>
    <property type="match status" value="1"/>
</dbReference>
<dbReference type="GO" id="GO:0051123">
    <property type="term" value="P:RNA polymerase II preinitiation complex assembly"/>
    <property type="evidence" value="ECO:0007669"/>
    <property type="project" value="TreeGrafter"/>
</dbReference>
<dbReference type="GO" id="GO:0000122">
    <property type="term" value="P:negative regulation of transcription by RNA polymerase II"/>
    <property type="evidence" value="ECO:0007669"/>
    <property type="project" value="InterPro"/>
</dbReference>
<gene>
    <name evidence="5" type="ORF">EIN_498260</name>
</gene>
<dbReference type="SUPFAM" id="SSF47113">
    <property type="entry name" value="Histone-fold"/>
    <property type="match status" value="1"/>
</dbReference>
<dbReference type="EMBL" id="KB206184">
    <property type="protein sequence ID" value="ELP94626.1"/>
    <property type="molecule type" value="Genomic_DNA"/>
</dbReference>
<feature type="region of interest" description="Disordered" evidence="3">
    <location>
        <begin position="96"/>
        <end position="116"/>
    </location>
</feature>
<keyword evidence="6" id="KW-1185">Reference proteome</keyword>
<dbReference type="Gene3D" id="1.10.20.10">
    <property type="entry name" value="Histone, subunit A"/>
    <property type="match status" value="1"/>
</dbReference>
<feature type="compositionally biased region" description="Polar residues" evidence="3">
    <location>
        <begin position="130"/>
        <end position="145"/>
    </location>
</feature>
<dbReference type="GeneID" id="14893648"/>
<dbReference type="CDD" id="cd22905">
    <property type="entry name" value="HFD_Dr1"/>
    <property type="match status" value="1"/>
</dbReference>
<dbReference type="InterPro" id="IPR009072">
    <property type="entry name" value="Histone-fold"/>
</dbReference>
<dbReference type="KEGG" id="eiv:EIN_498260"/>
<accession>A0A0A1UDJ3</accession>
<evidence type="ECO:0000256" key="1">
    <source>
        <dbReference type="ARBA" id="ARBA00004123"/>
    </source>
</evidence>
<dbReference type="InterPro" id="IPR003958">
    <property type="entry name" value="CBFA_NFYB_domain"/>
</dbReference>
<evidence type="ECO:0000313" key="5">
    <source>
        <dbReference type="EMBL" id="ELP94626.1"/>
    </source>
</evidence>
<protein>
    <submittedName>
        <fullName evidence="5">TATA-binding protein-associated phosphoprotein, putative</fullName>
    </submittedName>
</protein>
<feature type="domain" description="Transcription factor CBF/NF-Y/archaeal histone" evidence="4">
    <location>
        <begin position="6"/>
        <end position="70"/>
    </location>
</feature>
<dbReference type="GO" id="GO:0016251">
    <property type="term" value="F:RNA polymerase II general transcription initiation factor activity"/>
    <property type="evidence" value="ECO:0007669"/>
    <property type="project" value="TreeGrafter"/>
</dbReference>
<dbReference type="PANTHER" id="PTHR46138:SF1">
    <property type="entry name" value="PROTEIN DR1"/>
    <property type="match status" value="1"/>
</dbReference>
<name>A0A0A1UDJ3_ENTIV</name>
<dbReference type="InterPro" id="IPR042225">
    <property type="entry name" value="Ncb2"/>
</dbReference>